<evidence type="ECO:0000313" key="3">
    <source>
        <dbReference type="Proteomes" id="UP000430692"/>
    </source>
</evidence>
<gene>
    <name evidence="2" type="ORF">GSM42_01165</name>
</gene>
<organism evidence="2 3">
    <name type="scientific">Shimazuella alba</name>
    <dbReference type="NCBI Taxonomy" id="2690964"/>
    <lineage>
        <taxon>Bacteria</taxon>
        <taxon>Bacillati</taxon>
        <taxon>Bacillota</taxon>
        <taxon>Bacilli</taxon>
        <taxon>Bacillales</taxon>
        <taxon>Thermoactinomycetaceae</taxon>
        <taxon>Shimazuella</taxon>
    </lineage>
</organism>
<dbReference type="GO" id="GO:0050661">
    <property type="term" value="F:NADP binding"/>
    <property type="evidence" value="ECO:0007669"/>
    <property type="project" value="InterPro"/>
</dbReference>
<dbReference type="PANTHER" id="PTHR37850:SF2">
    <property type="entry name" value="SAF DOMAIN PROTEIN"/>
    <property type="match status" value="1"/>
</dbReference>
<dbReference type="EMBL" id="WUUL01000001">
    <property type="protein sequence ID" value="MXQ52383.1"/>
    <property type="molecule type" value="Genomic_DNA"/>
</dbReference>
<reference evidence="2 3" key="1">
    <citation type="submission" date="2019-12" db="EMBL/GenBank/DDBJ databases">
        <title>Whole-genome analyses of novel actinobacteria.</title>
        <authorList>
            <person name="Sahin N."/>
            <person name="Saygin H."/>
        </authorList>
    </citation>
    <scope>NUCLEOTIDE SEQUENCE [LARGE SCALE GENOMIC DNA]</scope>
    <source>
        <strain evidence="2 3">KC615</strain>
    </source>
</reference>
<dbReference type="SMART" id="SM00858">
    <property type="entry name" value="SAF"/>
    <property type="match status" value="1"/>
</dbReference>
<dbReference type="Proteomes" id="UP000430692">
    <property type="component" value="Unassembled WGS sequence"/>
</dbReference>
<dbReference type="InterPro" id="IPR013974">
    <property type="entry name" value="SAF"/>
</dbReference>
<dbReference type="CDD" id="cd11616">
    <property type="entry name" value="SAF_DH_OX_like"/>
    <property type="match status" value="1"/>
</dbReference>
<dbReference type="RefSeq" id="WP_160799411.1">
    <property type="nucleotide sequence ID" value="NZ_WUUL01000001.1"/>
</dbReference>
<protein>
    <submittedName>
        <fullName evidence="2">NAD(P)-dependent oxidoreductase</fullName>
    </submittedName>
</protein>
<comment type="caution">
    <text evidence="2">The sequence shown here is derived from an EMBL/GenBank/DDBJ whole genome shotgun (WGS) entry which is preliminary data.</text>
</comment>
<proteinExistence type="predicted"/>
<dbReference type="Pfam" id="PF03447">
    <property type="entry name" value="NAD_binding_3"/>
    <property type="match status" value="1"/>
</dbReference>
<sequence>MPIHHKLQALQQEGNFIRVGLIGAGQMGRGMIAQIAAMKGMQVVATADIRTENAIHAYENAGFTSSQIVQTEQLEKAERAITQGQVVVTFDMQLVLQLSSVDVIVDATGIPNLGAEIAWKAILAKKHIVMLNVETDVTVGPLLYQMARAAGVVYTGASGDEPAAIMELYHFAKTIGFQPLVLGKGKNNPLNLEATPDSAKIQAQKVNMNPKILASFQDGTKTMIEMTAVANATGFLPDIPGMHGPTATVDQLTKVFRRKEEGGILHSYQTVEFVNGIAPGVFAIITSDQVEVHAELQYLKMGDGPNYILFRPYHLTSLETPISIAKAFLEGEESIVPYQGLIAETVTVAKKDLQAGESLDGLGGFTSYGKIMEAKAAKQTRALPIGLADASLRITRPVKKGEVITFDDIEQTKIQMIWELRQLMERDASIYKA</sequence>
<dbReference type="Gene3D" id="3.40.50.720">
    <property type="entry name" value="NAD(P)-binding Rossmann-like Domain"/>
    <property type="match status" value="1"/>
</dbReference>
<feature type="domain" description="SAF" evidence="1">
    <location>
        <begin position="344"/>
        <end position="410"/>
    </location>
</feature>
<evidence type="ECO:0000259" key="1">
    <source>
        <dbReference type="SMART" id="SM00858"/>
    </source>
</evidence>
<dbReference type="AlphaFoldDB" id="A0A6I4VMW6"/>
<dbReference type="InterPro" id="IPR036291">
    <property type="entry name" value="NAD(P)-bd_dom_sf"/>
</dbReference>
<accession>A0A6I4VMW6</accession>
<dbReference type="InterPro" id="IPR005106">
    <property type="entry name" value="Asp/hSer_DH_NAD-bd"/>
</dbReference>
<dbReference type="PANTHER" id="PTHR37850">
    <property type="entry name" value="STRU PROTEIN"/>
    <property type="match status" value="1"/>
</dbReference>
<name>A0A6I4VMW6_9BACL</name>
<keyword evidence="3" id="KW-1185">Reference proteome</keyword>
<dbReference type="InterPro" id="IPR048423">
    <property type="entry name" value="DRL_cat"/>
</dbReference>
<dbReference type="Pfam" id="PF21135">
    <property type="entry name" value="DRL_cat"/>
    <property type="match status" value="1"/>
</dbReference>
<dbReference type="SUPFAM" id="SSF51735">
    <property type="entry name" value="NAD(P)-binding Rossmann-fold domains"/>
    <property type="match status" value="1"/>
</dbReference>
<dbReference type="GO" id="GO:0016491">
    <property type="term" value="F:oxidoreductase activity"/>
    <property type="evidence" value="ECO:0007669"/>
    <property type="project" value="InterPro"/>
</dbReference>
<evidence type="ECO:0000313" key="2">
    <source>
        <dbReference type="EMBL" id="MXQ52383.1"/>
    </source>
</evidence>